<dbReference type="GO" id="GO:0009244">
    <property type="term" value="P:lipopolysaccharide core region biosynthetic process"/>
    <property type="evidence" value="ECO:0007669"/>
    <property type="project" value="TreeGrafter"/>
</dbReference>
<dbReference type="GO" id="GO:0005829">
    <property type="term" value="C:cytosol"/>
    <property type="evidence" value="ECO:0007669"/>
    <property type="project" value="TreeGrafter"/>
</dbReference>
<dbReference type="PANTHER" id="PTHR30160">
    <property type="entry name" value="TETRAACYLDISACCHARIDE 4'-KINASE-RELATED"/>
    <property type="match status" value="1"/>
</dbReference>
<evidence type="ECO:0000256" key="2">
    <source>
        <dbReference type="ARBA" id="ARBA00022679"/>
    </source>
</evidence>
<reference evidence="4" key="1">
    <citation type="submission" date="2016-11" db="EMBL/GenBank/DDBJ databases">
        <authorList>
            <person name="Varghese N."/>
            <person name="Submissions S."/>
        </authorList>
    </citation>
    <scope>NUCLEOTIDE SEQUENCE [LARGE SCALE GENOMIC DNA]</scope>
    <source>
        <strain evidence="4">DSM 1811</strain>
    </source>
</reference>
<protein>
    <submittedName>
        <fullName evidence="3">ADP-heptose:LPS heptosyltransferase</fullName>
    </submittedName>
</protein>
<gene>
    <name evidence="3" type="ORF">SAMN05444366_4171</name>
</gene>
<evidence type="ECO:0000256" key="1">
    <source>
        <dbReference type="ARBA" id="ARBA00022676"/>
    </source>
</evidence>
<dbReference type="InterPro" id="IPR002201">
    <property type="entry name" value="Glyco_trans_9"/>
</dbReference>
<dbReference type="STRING" id="29534.SAMN05444366_4171"/>
<dbReference type="EMBL" id="FRBY01000006">
    <property type="protein sequence ID" value="SHM78826.1"/>
    <property type="molecule type" value="Genomic_DNA"/>
</dbReference>
<sequence>MGNLKKVNVFRRSLMRSLTKNIGDSSISKNEPIDKSKIKKVLICRPNGRLGNLLLITPLVQEVTKTFPNCKIDLFVKGFLAPIVFENYENIDKIIPLPKKPFKELVKYFKVWTLIKKQNYDIVINVDQNSSSGRLAAKFSNAKYKIFGDLPENVELPYEDYGHIAKYPVYNLRYTFSQVGIQDTKEPVALIDLKLSEQEIANGKKILNDIIDQQKKTIAIFTFATGDKCYCIEWWEKFYDVLKKEYPDYNIFEVLPVENVSQINFQAPTFYSKDVREIGSVLANVDVFVGADSGIMHLSSASKAPTVGLFSVSNLKKYEPYGNSSVGIDTTINDYPVFIEAINRILYKSN</sequence>
<dbReference type="AlphaFoldDB" id="A0A1M7LKZ3"/>
<keyword evidence="4" id="KW-1185">Reference proteome</keyword>
<proteinExistence type="predicted"/>
<keyword evidence="2 3" id="KW-0808">Transferase</keyword>
<evidence type="ECO:0000313" key="4">
    <source>
        <dbReference type="Proteomes" id="UP000184121"/>
    </source>
</evidence>
<name>A0A1M7LKZ3_9FLAO</name>
<dbReference type="OrthoDB" id="9797795at2"/>
<dbReference type="CDD" id="cd03789">
    <property type="entry name" value="GT9_LPS_heptosyltransferase"/>
    <property type="match status" value="1"/>
</dbReference>
<dbReference type="SUPFAM" id="SSF53756">
    <property type="entry name" value="UDP-Glycosyltransferase/glycogen phosphorylase"/>
    <property type="match status" value="1"/>
</dbReference>
<dbReference type="InterPro" id="IPR051199">
    <property type="entry name" value="LPS_LOS_Heptosyltrfase"/>
</dbReference>
<dbReference type="Proteomes" id="UP000184121">
    <property type="component" value="Unassembled WGS sequence"/>
</dbReference>
<accession>A0A1M7LKZ3</accession>
<dbReference type="Pfam" id="PF01075">
    <property type="entry name" value="Glyco_transf_9"/>
    <property type="match status" value="1"/>
</dbReference>
<dbReference type="Gene3D" id="3.40.50.2000">
    <property type="entry name" value="Glycogen Phosphorylase B"/>
    <property type="match status" value="2"/>
</dbReference>
<keyword evidence="1" id="KW-0328">Glycosyltransferase</keyword>
<dbReference type="RefSeq" id="WP_072975406.1">
    <property type="nucleotide sequence ID" value="NZ_FRBY01000006.1"/>
</dbReference>
<evidence type="ECO:0000313" key="3">
    <source>
        <dbReference type="EMBL" id="SHM78826.1"/>
    </source>
</evidence>
<dbReference type="GO" id="GO:0008713">
    <property type="term" value="F:ADP-heptose-lipopolysaccharide heptosyltransferase activity"/>
    <property type="evidence" value="ECO:0007669"/>
    <property type="project" value="TreeGrafter"/>
</dbReference>
<organism evidence="3 4">
    <name type="scientific">Flavobacterium saccharophilum</name>
    <dbReference type="NCBI Taxonomy" id="29534"/>
    <lineage>
        <taxon>Bacteria</taxon>
        <taxon>Pseudomonadati</taxon>
        <taxon>Bacteroidota</taxon>
        <taxon>Flavobacteriia</taxon>
        <taxon>Flavobacteriales</taxon>
        <taxon>Flavobacteriaceae</taxon>
        <taxon>Flavobacterium</taxon>
    </lineage>
</organism>